<dbReference type="PROSITE" id="PS52015">
    <property type="entry name" value="TONB_CTD"/>
    <property type="match status" value="1"/>
</dbReference>
<dbReference type="EMBL" id="JACXLD010000009">
    <property type="protein sequence ID" value="MBD2860026.1"/>
    <property type="molecule type" value="Genomic_DNA"/>
</dbReference>
<keyword evidence="6" id="KW-0812">Transmembrane</keyword>
<dbReference type="Proteomes" id="UP000610558">
    <property type="component" value="Unassembled WGS sequence"/>
</dbReference>
<keyword evidence="7" id="KW-0653">Protein transport</keyword>
<proteinExistence type="inferred from homology"/>
<dbReference type="AlphaFoldDB" id="A0A927GWR2"/>
<evidence type="ECO:0000256" key="3">
    <source>
        <dbReference type="ARBA" id="ARBA00022448"/>
    </source>
</evidence>
<evidence type="ECO:0000256" key="7">
    <source>
        <dbReference type="ARBA" id="ARBA00022927"/>
    </source>
</evidence>
<keyword evidence="5" id="KW-0997">Cell inner membrane</keyword>
<evidence type="ECO:0000256" key="11">
    <source>
        <dbReference type="SAM" id="SignalP"/>
    </source>
</evidence>
<dbReference type="GO" id="GO:0015031">
    <property type="term" value="P:protein transport"/>
    <property type="evidence" value="ECO:0007669"/>
    <property type="project" value="UniProtKB-KW"/>
</dbReference>
<comment type="subcellular location">
    <subcellularLocation>
        <location evidence="1">Cell inner membrane</location>
        <topology evidence="1">Single-pass membrane protein</topology>
        <orientation evidence="1">Periplasmic side</orientation>
    </subcellularLocation>
</comment>
<dbReference type="SUPFAM" id="SSF74653">
    <property type="entry name" value="TolA/TonB C-terminal domain"/>
    <property type="match status" value="1"/>
</dbReference>
<dbReference type="PANTHER" id="PTHR33446">
    <property type="entry name" value="PROTEIN TONB-RELATED"/>
    <property type="match status" value="1"/>
</dbReference>
<keyword evidence="3" id="KW-0813">Transport</keyword>
<protein>
    <submittedName>
        <fullName evidence="13">Energy transducer TonB</fullName>
    </submittedName>
</protein>
<evidence type="ECO:0000256" key="6">
    <source>
        <dbReference type="ARBA" id="ARBA00022692"/>
    </source>
</evidence>
<feature type="region of interest" description="Disordered" evidence="10">
    <location>
        <begin position="61"/>
        <end position="101"/>
    </location>
</feature>
<feature type="compositionally biased region" description="Low complexity" evidence="10">
    <location>
        <begin position="145"/>
        <end position="160"/>
    </location>
</feature>
<evidence type="ECO:0000256" key="1">
    <source>
        <dbReference type="ARBA" id="ARBA00004383"/>
    </source>
</evidence>
<dbReference type="PROSITE" id="PS51257">
    <property type="entry name" value="PROKAR_LIPOPROTEIN"/>
    <property type="match status" value="1"/>
</dbReference>
<feature type="signal peptide" evidence="11">
    <location>
        <begin position="1"/>
        <end position="21"/>
    </location>
</feature>
<feature type="domain" description="TonB C-terminal" evidence="12">
    <location>
        <begin position="181"/>
        <end position="278"/>
    </location>
</feature>
<dbReference type="NCBIfam" id="TIGR01352">
    <property type="entry name" value="tonB_Cterm"/>
    <property type="match status" value="1"/>
</dbReference>
<evidence type="ECO:0000313" key="13">
    <source>
        <dbReference type="EMBL" id="MBD2860026.1"/>
    </source>
</evidence>
<sequence>MMRRWVWPLVVTMACSLHALAGWFLLADSAMPSGAAQGMGEQGFEIGLGLAGSYIDAQQSAEKVKNTEPSPVEEKPVEQKTVEKKLEEPTKPVKPAKALAQVKPVESSVAADFYQSPEKSDLETQEKPDSDIAGESVSEIQEAVSSNQRSSNQPLSSQSSVRATGSAAERFAGGKIGNAKDYFSVLMAWLNQHKRYPVDAKKQKLEGIVKLQFHIARDGSVSQMRVHGSSGHPALDAAAMQMLIAAAPMPPIPESMKREHLSLVIPVEYSLITNRSSME</sequence>
<evidence type="ECO:0000313" key="14">
    <source>
        <dbReference type="Proteomes" id="UP000610558"/>
    </source>
</evidence>
<dbReference type="PANTHER" id="PTHR33446:SF2">
    <property type="entry name" value="PROTEIN TONB"/>
    <property type="match status" value="1"/>
</dbReference>
<feature type="compositionally biased region" description="Basic and acidic residues" evidence="10">
    <location>
        <begin position="62"/>
        <end position="91"/>
    </location>
</feature>
<gene>
    <name evidence="13" type="ORF">IB286_13535</name>
</gene>
<keyword evidence="9" id="KW-0472">Membrane</keyword>
<accession>A0A927GWR2</accession>
<dbReference type="InterPro" id="IPR051045">
    <property type="entry name" value="TonB-dependent_transducer"/>
</dbReference>
<keyword evidence="14" id="KW-1185">Reference proteome</keyword>
<keyword evidence="11" id="KW-0732">Signal</keyword>
<evidence type="ECO:0000256" key="9">
    <source>
        <dbReference type="ARBA" id="ARBA00023136"/>
    </source>
</evidence>
<evidence type="ECO:0000256" key="10">
    <source>
        <dbReference type="SAM" id="MobiDB-lite"/>
    </source>
</evidence>
<dbReference type="GO" id="GO:0055085">
    <property type="term" value="P:transmembrane transport"/>
    <property type="evidence" value="ECO:0007669"/>
    <property type="project" value="InterPro"/>
</dbReference>
<keyword evidence="8" id="KW-1133">Transmembrane helix</keyword>
<evidence type="ECO:0000259" key="12">
    <source>
        <dbReference type="PROSITE" id="PS52015"/>
    </source>
</evidence>
<dbReference type="RefSeq" id="WP_190766471.1">
    <property type="nucleotide sequence ID" value="NZ_JACXLD010000009.1"/>
</dbReference>
<keyword evidence="4" id="KW-1003">Cell membrane</keyword>
<dbReference type="InterPro" id="IPR006260">
    <property type="entry name" value="TonB/TolA_C"/>
</dbReference>
<organism evidence="13 14">
    <name type="scientific">Spongiibacter pelagi</name>
    <dbReference type="NCBI Taxonomy" id="2760804"/>
    <lineage>
        <taxon>Bacteria</taxon>
        <taxon>Pseudomonadati</taxon>
        <taxon>Pseudomonadota</taxon>
        <taxon>Gammaproteobacteria</taxon>
        <taxon>Cellvibrionales</taxon>
        <taxon>Spongiibacteraceae</taxon>
        <taxon>Spongiibacter</taxon>
    </lineage>
</organism>
<feature type="region of interest" description="Disordered" evidence="10">
    <location>
        <begin position="113"/>
        <end position="163"/>
    </location>
</feature>
<evidence type="ECO:0000256" key="5">
    <source>
        <dbReference type="ARBA" id="ARBA00022519"/>
    </source>
</evidence>
<evidence type="ECO:0000256" key="4">
    <source>
        <dbReference type="ARBA" id="ARBA00022475"/>
    </source>
</evidence>
<evidence type="ECO:0000256" key="2">
    <source>
        <dbReference type="ARBA" id="ARBA00006555"/>
    </source>
</evidence>
<feature type="chain" id="PRO_5037978323" evidence="11">
    <location>
        <begin position="22"/>
        <end position="279"/>
    </location>
</feature>
<dbReference type="InterPro" id="IPR037682">
    <property type="entry name" value="TonB_C"/>
</dbReference>
<reference evidence="13" key="1">
    <citation type="submission" date="2020-09" db="EMBL/GenBank/DDBJ databases">
        <authorList>
            <person name="Yoon J.-W."/>
        </authorList>
    </citation>
    <scope>NUCLEOTIDE SEQUENCE</scope>
    <source>
        <strain evidence="13">KMU-158</strain>
    </source>
</reference>
<name>A0A927GWR2_9GAMM</name>
<feature type="compositionally biased region" description="Basic and acidic residues" evidence="10">
    <location>
        <begin position="118"/>
        <end position="130"/>
    </location>
</feature>
<evidence type="ECO:0000256" key="8">
    <source>
        <dbReference type="ARBA" id="ARBA00022989"/>
    </source>
</evidence>
<dbReference type="Gene3D" id="3.30.1150.10">
    <property type="match status" value="1"/>
</dbReference>
<dbReference type="GO" id="GO:0031992">
    <property type="term" value="F:energy transducer activity"/>
    <property type="evidence" value="ECO:0007669"/>
    <property type="project" value="TreeGrafter"/>
</dbReference>
<comment type="caution">
    <text evidence="13">The sequence shown here is derived from an EMBL/GenBank/DDBJ whole genome shotgun (WGS) entry which is preliminary data.</text>
</comment>
<dbReference type="Pfam" id="PF03544">
    <property type="entry name" value="TonB_C"/>
    <property type="match status" value="1"/>
</dbReference>
<comment type="similarity">
    <text evidence="2">Belongs to the TonB family.</text>
</comment>
<dbReference type="GO" id="GO:0098797">
    <property type="term" value="C:plasma membrane protein complex"/>
    <property type="evidence" value="ECO:0007669"/>
    <property type="project" value="TreeGrafter"/>
</dbReference>